<dbReference type="GO" id="GO:0008307">
    <property type="term" value="F:structural constituent of muscle"/>
    <property type="evidence" value="ECO:0007669"/>
    <property type="project" value="TreeGrafter"/>
</dbReference>
<dbReference type="eggNOG" id="KOG1700">
    <property type="taxonomic scope" value="Eukaryota"/>
</dbReference>
<dbReference type="PANTHER" id="PTHR24215">
    <property type="entry name" value="RHO-GTPASE-ACTIVATING PROTEIN LRG1"/>
    <property type="match status" value="1"/>
</dbReference>
<dbReference type="SMART" id="SM00132">
    <property type="entry name" value="LIM"/>
    <property type="match status" value="1"/>
</dbReference>
<comment type="subcellular location">
    <subcellularLocation>
        <location evidence="1">Nucleus</location>
    </subcellularLocation>
</comment>
<dbReference type="Gene3D" id="2.10.110.10">
    <property type="entry name" value="Cysteine Rich Protein"/>
    <property type="match status" value="1"/>
</dbReference>
<dbReference type="EnsemblMetazoa" id="SMAR006827-RA">
    <property type="protein sequence ID" value="SMAR006827-PA"/>
    <property type="gene ID" value="SMAR006827"/>
</dbReference>
<evidence type="ECO:0000256" key="6">
    <source>
        <dbReference type="ARBA" id="ARBA00023038"/>
    </source>
</evidence>
<feature type="domain" description="LIM zinc-binding" evidence="9">
    <location>
        <begin position="9"/>
        <end position="69"/>
    </location>
</feature>
<dbReference type="HOGENOM" id="CLU_1566846_0_0_1"/>
<dbReference type="GO" id="GO:0045214">
    <property type="term" value="P:sarcomere organization"/>
    <property type="evidence" value="ECO:0007669"/>
    <property type="project" value="TreeGrafter"/>
</dbReference>
<name>T1IZY8_STRMM</name>
<dbReference type="InterPro" id="IPR001781">
    <property type="entry name" value="Znf_LIM"/>
</dbReference>
<dbReference type="CDD" id="cd09404">
    <property type="entry name" value="LIM1_MLP84B_like"/>
    <property type="match status" value="1"/>
</dbReference>
<evidence type="ECO:0000256" key="7">
    <source>
        <dbReference type="ARBA" id="ARBA00023242"/>
    </source>
</evidence>
<dbReference type="PROSITE" id="PS50023">
    <property type="entry name" value="LIM_DOMAIN_2"/>
    <property type="match status" value="1"/>
</dbReference>
<dbReference type="Proteomes" id="UP000014500">
    <property type="component" value="Unassembled WGS sequence"/>
</dbReference>
<dbReference type="EMBL" id="JH431728">
    <property type="status" value="NOT_ANNOTATED_CDS"/>
    <property type="molecule type" value="Genomic_DNA"/>
</dbReference>
<dbReference type="PhylomeDB" id="T1IZY8"/>
<reference evidence="10" key="2">
    <citation type="submission" date="2015-02" db="UniProtKB">
        <authorList>
            <consortium name="EnsemblMetazoa"/>
        </authorList>
    </citation>
    <scope>IDENTIFICATION</scope>
</reference>
<evidence type="ECO:0000256" key="3">
    <source>
        <dbReference type="ARBA" id="ARBA00022723"/>
    </source>
</evidence>
<reference evidence="11" key="1">
    <citation type="submission" date="2011-05" db="EMBL/GenBank/DDBJ databases">
        <authorList>
            <person name="Richards S.R."/>
            <person name="Qu J."/>
            <person name="Jiang H."/>
            <person name="Jhangiani S.N."/>
            <person name="Agravi P."/>
            <person name="Goodspeed R."/>
            <person name="Gross S."/>
            <person name="Mandapat C."/>
            <person name="Jackson L."/>
            <person name="Mathew T."/>
            <person name="Pu L."/>
            <person name="Thornton R."/>
            <person name="Saada N."/>
            <person name="Wilczek-Boney K.B."/>
            <person name="Lee S."/>
            <person name="Kovar C."/>
            <person name="Wu Y."/>
            <person name="Scherer S.E."/>
            <person name="Worley K.C."/>
            <person name="Muzny D.M."/>
            <person name="Gibbs R."/>
        </authorList>
    </citation>
    <scope>NUCLEOTIDE SEQUENCE</scope>
    <source>
        <strain evidence="11">Brora</strain>
    </source>
</reference>
<protein>
    <recommendedName>
        <fullName evidence="9">LIM zinc-binding domain-containing protein</fullName>
    </recommendedName>
</protein>
<dbReference type="GO" id="GO:0060537">
    <property type="term" value="P:muscle tissue development"/>
    <property type="evidence" value="ECO:0007669"/>
    <property type="project" value="TreeGrafter"/>
</dbReference>
<evidence type="ECO:0000256" key="4">
    <source>
        <dbReference type="ARBA" id="ARBA00022737"/>
    </source>
</evidence>
<keyword evidence="2" id="KW-0517">Myogenesis</keyword>
<keyword evidence="4" id="KW-0677">Repeat</keyword>
<dbReference type="AlphaFoldDB" id="T1IZY8"/>
<dbReference type="PROSITE" id="PS00478">
    <property type="entry name" value="LIM_DOMAIN_1"/>
    <property type="match status" value="1"/>
</dbReference>
<evidence type="ECO:0000256" key="8">
    <source>
        <dbReference type="PROSITE-ProRule" id="PRU00125"/>
    </source>
</evidence>
<keyword evidence="11" id="KW-1185">Reference proteome</keyword>
<keyword evidence="3 8" id="KW-0479">Metal-binding</keyword>
<accession>T1IZY8</accession>
<evidence type="ECO:0000256" key="1">
    <source>
        <dbReference type="ARBA" id="ARBA00004123"/>
    </source>
</evidence>
<evidence type="ECO:0000313" key="10">
    <source>
        <dbReference type="EnsemblMetazoa" id="SMAR006827-PA"/>
    </source>
</evidence>
<keyword evidence="7" id="KW-0539">Nucleus</keyword>
<evidence type="ECO:0000259" key="9">
    <source>
        <dbReference type="PROSITE" id="PS50023"/>
    </source>
</evidence>
<evidence type="ECO:0000256" key="5">
    <source>
        <dbReference type="ARBA" id="ARBA00022833"/>
    </source>
</evidence>
<keyword evidence="6 8" id="KW-0440">LIM domain</keyword>
<dbReference type="GO" id="GO:0046872">
    <property type="term" value="F:metal ion binding"/>
    <property type="evidence" value="ECO:0007669"/>
    <property type="project" value="UniProtKB-KW"/>
</dbReference>
<dbReference type="Pfam" id="PF00412">
    <property type="entry name" value="LIM"/>
    <property type="match status" value="1"/>
</dbReference>
<evidence type="ECO:0000256" key="2">
    <source>
        <dbReference type="ARBA" id="ARBA00022541"/>
    </source>
</evidence>
<dbReference type="PANTHER" id="PTHR24215:SF35">
    <property type="entry name" value="MUSCLE LIM PROTEIN MLP84B"/>
    <property type="match status" value="1"/>
</dbReference>
<dbReference type="GO" id="GO:0005634">
    <property type="term" value="C:nucleus"/>
    <property type="evidence" value="ECO:0007669"/>
    <property type="project" value="UniProtKB-SubCell"/>
</dbReference>
<keyword evidence="5 8" id="KW-0862">Zinc</keyword>
<dbReference type="FunFam" id="2.10.110.10:FF:000001">
    <property type="entry name" value="Cysteine and glycine-rich protein 1"/>
    <property type="match status" value="1"/>
</dbReference>
<sequence length="171" mass="19203">MPFKPVDHPKCPKCKKSVYAAEEKVAAGQKWHKMCFKCGMCNKLLDSTNSAEHEGEVYCKQCHGRKFGPKGYGFGGGAGCLSMDTGSHLGLTGEAANQTIGQEPVIWHFINFKLQYFIIKLKKKEEICIIFYDILLNREDAICTFEIIVFVEFYLLLKLIIGSPSVLGEKK</sequence>
<dbReference type="GO" id="GO:0042805">
    <property type="term" value="F:actinin binding"/>
    <property type="evidence" value="ECO:0007669"/>
    <property type="project" value="TreeGrafter"/>
</dbReference>
<dbReference type="GO" id="GO:0030018">
    <property type="term" value="C:Z disc"/>
    <property type="evidence" value="ECO:0007669"/>
    <property type="project" value="TreeGrafter"/>
</dbReference>
<proteinExistence type="predicted"/>
<dbReference type="SUPFAM" id="SSF57716">
    <property type="entry name" value="Glucocorticoid receptor-like (DNA-binding domain)"/>
    <property type="match status" value="2"/>
</dbReference>
<dbReference type="STRING" id="126957.T1IZY8"/>
<dbReference type="GO" id="GO:0007517">
    <property type="term" value="P:muscle organ development"/>
    <property type="evidence" value="ECO:0007669"/>
    <property type="project" value="UniProtKB-KW"/>
</dbReference>
<evidence type="ECO:0000313" key="11">
    <source>
        <dbReference type="Proteomes" id="UP000014500"/>
    </source>
</evidence>
<organism evidence="10 11">
    <name type="scientific">Strigamia maritima</name>
    <name type="common">European centipede</name>
    <name type="synonym">Geophilus maritimus</name>
    <dbReference type="NCBI Taxonomy" id="126957"/>
    <lineage>
        <taxon>Eukaryota</taxon>
        <taxon>Metazoa</taxon>
        <taxon>Ecdysozoa</taxon>
        <taxon>Arthropoda</taxon>
        <taxon>Myriapoda</taxon>
        <taxon>Chilopoda</taxon>
        <taxon>Pleurostigmophora</taxon>
        <taxon>Geophilomorpha</taxon>
        <taxon>Linotaeniidae</taxon>
        <taxon>Strigamia</taxon>
    </lineage>
</organism>